<dbReference type="GO" id="GO:0007157">
    <property type="term" value="P:heterophilic cell-cell adhesion via plasma membrane cell adhesion molecules"/>
    <property type="evidence" value="ECO:0007669"/>
    <property type="project" value="TreeGrafter"/>
</dbReference>
<feature type="disulfide bond" evidence="5">
    <location>
        <begin position="258"/>
        <end position="275"/>
    </location>
</feature>
<feature type="transmembrane region" description="Helical" evidence="6">
    <location>
        <begin position="381"/>
        <end position="406"/>
    </location>
</feature>
<dbReference type="InterPro" id="IPR000742">
    <property type="entry name" value="EGF"/>
</dbReference>
<dbReference type="Pfam" id="PF00008">
    <property type="entry name" value="EGF"/>
    <property type="match status" value="1"/>
</dbReference>
<dbReference type="PANTHER" id="PTHR24049:SF22">
    <property type="entry name" value="DROSOPHILA CRUMBS HOMOLOG"/>
    <property type="match status" value="1"/>
</dbReference>
<keyword evidence="4 5" id="KW-1015">Disulfide bond</keyword>
<dbReference type="Proteomes" id="UP000276133">
    <property type="component" value="Unassembled WGS sequence"/>
</dbReference>
<dbReference type="OrthoDB" id="6149898at2759"/>
<organism evidence="8 9">
    <name type="scientific">Brachionus plicatilis</name>
    <name type="common">Marine rotifer</name>
    <name type="synonym">Brachionus muelleri</name>
    <dbReference type="NCBI Taxonomy" id="10195"/>
    <lineage>
        <taxon>Eukaryota</taxon>
        <taxon>Metazoa</taxon>
        <taxon>Spiralia</taxon>
        <taxon>Gnathifera</taxon>
        <taxon>Rotifera</taxon>
        <taxon>Eurotatoria</taxon>
        <taxon>Monogononta</taxon>
        <taxon>Pseudotrocha</taxon>
        <taxon>Ploima</taxon>
        <taxon>Brachionidae</taxon>
        <taxon>Brachionus</taxon>
    </lineage>
</organism>
<evidence type="ECO:0000256" key="3">
    <source>
        <dbReference type="ARBA" id="ARBA00022737"/>
    </source>
</evidence>
<sequence>MSVFIIIIKQLMNFFVEFCNTEYLCNIDWLLRNNLTNFNILQTSNEFNVNDGIENTLLDINTIALLECFDLCPFGKINSSNPNHLDLTVIKTNNDSFKIVQFLTHSIFNVNLKLNYKIFFSHFLINNMSANNFSVEIKEQSLTNFNFNRTYFSSDLFRNETLRENVIIEFRINNDSFTSDNKSNYTNDKIENVLSIELDTTNLKNYFQTSDSDEKTSDFPQTQEILGSNKTILKKLKSDHLIHVLENKYNLDGCLKECSNHGDCVYDKFKDSYICQCLPSFAGQACEINLEPCSSLQCLNNGTCVSFKNRTFFCICSPISYGKRCEKLVDVCHNQTCSKNGICEPFNHKPKCKCFKSFYGNNCEHETQEQIVVKRVRKASLIISIFVLISFFSIIFCLDLASSLGVNDGSDKKKKKNVTLTHRLVYVNKNSNKSET</sequence>
<dbReference type="PANTHER" id="PTHR24049">
    <property type="entry name" value="CRUMBS FAMILY MEMBER"/>
    <property type="match status" value="1"/>
</dbReference>
<keyword evidence="3" id="KW-0677">Repeat</keyword>
<feature type="disulfide bond" evidence="5">
    <location>
        <begin position="316"/>
        <end position="325"/>
    </location>
</feature>
<dbReference type="Gene3D" id="2.10.25.10">
    <property type="entry name" value="Laminin"/>
    <property type="match status" value="2"/>
</dbReference>
<feature type="disulfide bond" evidence="5">
    <location>
        <begin position="277"/>
        <end position="286"/>
    </location>
</feature>
<keyword evidence="6" id="KW-0472">Membrane</keyword>
<feature type="disulfide bond" evidence="5">
    <location>
        <begin position="354"/>
        <end position="363"/>
    </location>
</feature>
<name>A0A3M7TAC8_BRAPC</name>
<dbReference type="EMBL" id="REGN01000038">
    <property type="protein sequence ID" value="RNA45036.1"/>
    <property type="molecule type" value="Genomic_DNA"/>
</dbReference>
<dbReference type="AlphaFoldDB" id="A0A3M7TAC8"/>
<keyword evidence="6" id="KW-1133">Transmembrane helix</keyword>
<dbReference type="GO" id="GO:0032991">
    <property type="term" value="C:protein-containing complex"/>
    <property type="evidence" value="ECO:0007669"/>
    <property type="project" value="TreeGrafter"/>
</dbReference>
<dbReference type="PROSITE" id="PS50026">
    <property type="entry name" value="EGF_3"/>
    <property type="match status" value="3"/>
</dbReference>
<proteinExistence type="predicted"/>
<dbReference type="SUPFAM" id="SSF57196">
    <property type="entry name" value="EGF/Laminin"/>
    <property type="match status" value="3"/>
</dbReference>
<dbReference type="GO" id="GO:0045197">
    <property type="term" value="P:establishment or maintenance of epithelial cell apical/basal polarity"/>
    <property type="evidence" value="ECO:0007669"/>
    <property type="project" value="TreeGrafter"/>
</dbReference>
<dbReference type="STRING" id="10195.A0A3M7TAC8"/>
<dbReference type="InterPro" id="IPR051022">
    <property type="entry name" value="Notch_Cell-Fate_Det"/>
</dbReference>
<reference evidence="8 9" key="1">
    <citation type="journal article" date="2018" name="Sci. Rep.">
        <title>Genomic signatures of local adaptation to the degree of environmental predictability in rotifers.</title>
        <authorList>
            <person name="Franch-Gras L."/>
            <person name="Hahn C."/>
            <person name="Garcia-Roger E.M."/>
            <person name="Carmona M.J."/>
            <person name="Serra M."/>
            <person name="Gomez A."/>
        </authorList>
    </citation>
    <scope>NUCLEOTIDE SEQUENCE [LARGE SCALE GENOMIC DNA]</scope>
    <source>
        <strain evidence="8">HYR1</strain>
    </source>
</reference>
<feature type="domain" description="EGF-like" evidence="7">
    <location>
        <begin position="289"/>
        <end position="326"/>
    </location>
</feature>
<evidence type="ECO:0000313" key="8">
    <source>
        <dbReference type="EMBL" id="RNA45036.1"/>
    </source>
</evidence>
<evidence type="ECO:0000256" key="4">
    <source>
        <dbReference type="ARBA" id="ARBA00023157"/>
    </source>
</evidence>
<evidence type="ECO:0000259" key="7">
    <source>
        <dbReference type="PROSITE" id="PS50026"/>
    </source>
</evidence>
<keyword evidence="6" id="KW-0812">Transmembrane</keyword>
<evidence type="ECO:0000256" key="5">
    <source>
        <dbReference type="PROSITE-ProRule" id="PRU00076"/>
    </source>
</evidence>
<comment type="caution">
    <text evidence="8">The sequence shown here is derived from an EMBL/GenBank/DDBJ whole genome shotgun (WGS) entry which is preliminary data.</text>
</comment>
<keyword evidence="2" id="KW-0732">Signal</keyword>
<evidence type="ECO:0000256" key="2">
    <source>
        <dbReference type="ARBA" id="ARBA00022729"/>
    </source>
</evidence>
<protein>
    <submittedName>
        <fullName evidence="8">Neurogenic locus notch 2-like protein</fullName>
    </submittedName>
</protein>
<feature type="domain" description="EGF-like" evidence="7">
    <location>
        <begin position="328"/>
        <end position="364"/>
    </location>
</feature>
<feature type="disulfide bond" evidence="5">
    <location>
        <begin position="254"/>
        <end position="264"/>
    </location>
</feature>
<evidence type="ECO:0000313" key="9">
    <source>
        <dbReference type="Proteomes" id="UP000276133"/>
    </source>
</evidence>
<evidence type="ECO:0000256" key="1">
    <source>
        <dbReference type="ARBA" id="ARBA00022536"/>
    </source>
</evidence>
<evidence type="ECO:0000256" key="6">
    <source>
        <dbReference type="SAM" id="Phobius"/>
    </source>
</evidence>
<dbReference type="SMART" id="SM00181">
    <property type="entry name" value="EGF"/>
    <property type="match status" value="3"/>
</dbReference>
<keyword evidence="1 5" id="KW-0245">EGF-like domain</keyword>
<accession>A0A3M7TAC8</accession>
<comment type="caution">
    <text evidence="5">Lacks conserved residue(s) required for the propagation of feature annotation.</text>
</comment>
<feature type="domain" description="EGF-like" evidence="7">
    <location>
        <begin position="250"/>
        <end position="287"/>
    </location>
</feature>
<gene>
    <name evidence="8" type="ORF">BpHYR1_024136</name>
</gene>
<dbReference type="GO" id="GO:0005886">
    <property type="term" value="C:plasma membrane"/>
    <property type="evidence" value="ECO:0007669"/>
    <property type="project" value="TreeGrafter"/>
</dbReference>
<dbReference type="PROSITE" id="PS00022">
    <property type="entry name" value="EGF_1"/>
    <property type="match status" value="3"/>
</dbReference>
<keyword evidence="9" id="KW-1185">Reference proteome</keyword>